<gene>
    <name evidence="1" type="ORF">LCGC14_1138490</name>
</gene>
<dbReference type="AlphaFoldDB" id="A0A0F9M3U3"/>
<reference evidence="1" key="1">
    <citation type="journal article" date="2015" name="Nature">
        <title>Complex archaea that bridge the gap between prokaryotes and eukaryotes.</title>
        <authorList>
            <person name="Spang A."/>
            <person name="Saw J.H."/>
            <person name="Jorgensen S.L."/>
            <person name="Zaremba-Niedzwiedzka K."/>
            <person name="Martijn J."/>
            <person name="Lind A.E."/>
            <person name="van Eijk R."/>
            <person name="Schleper C."/>
            <person name="Guy L."/>
            <person name="Ettema T.J."/>
        </authorList>
    </citation>
    <scope>NUCLEOTIDE SEQUENCE</scope>
</reference>
<protein>
    <submittedName>
        <fullName evidence="1">Uncharacterized protein</fullName>
    </submittedName>
</protein>
<accession>A0A0F9M3U3</accession>
<dbReference type="EMBL" id="LAZR01005384">
    <property type="protein sequence ID" value="KKN00374.1"/>
    <property type="molecule type" value="Genomic_DNA"/>
</dbReference>
<evidence type="ECO:0000313" key="1">
    <source>
        <dbReference type="EMBL" id="KKN00374.1"/>
    </source>
</evidence>
<organism evidence="1">
    <name type="scientific">marine sediment metagenome</name>
    <dbReference type="NCBI Taxonomy" id="412755"/>
    <lineage>
        <taxon>unclassified sequences</taxon>
        <taxon>metagenomes</taxon>
        <taxon>ecological metagenomes</taxon>
    </lineage>
</organism>
<proteinExistence type="predicted"/>
<comment type="caution">
    <text evidence="1">The sequence shown here is derived from an EMBL/GenBank/DDBJ whole genome shotgun (WGS) entry which is preliminary data.</text>
</comment>
<sequence length="668" mass="76317">MSSLYSSAAALLGKGKNEEIEREPLDERAKSYIEQRWNELRNAYIIYHQSIWETLLFYVNQSWIEWSADRKVYQPQIPSDEFTPTPRINRFSPAIDAIASNFVMPEVDVLATKDELMAQGIATICRKLARHAIKENGLRSDYTGQEDRAGLAAQLFVLTGCFFTNVYPEKISLGQKPKQELQAALGIQCLTCDTYHTVPEGQAPAVCPECGGELGVSRTETPQPVIDQETGQPAMEEVHRWKVRCEIGNSLYAFPRPGATGMGKTPYFLWVERMHLDEITRRHKDTFPEGFEPQADNEFPDGYAVTYEHALNYYYTGYSSSTLQAKDSALVKHIYIEKGKVDKFPDGLHAVMVNHVIIFHEEWDFVEHPYTKADYLAIPTLFFARSVAFDVVEIQREINAYESLIKLHGMTSAVSPWVVEKDSLVSEITGRADKLVLWRQIVPGTAPPHREPAGRLDDGIYRKLVTLHEEIENITAAVMVFRGKQPGSITAGKAIDSLRAQAELMFARPVANWNNAWKETVRKIVKFYQRYLRASEIEEIVGKGRETQIQAFLNADLDTMVEFVATAQGLPRTRQEKRQELFDLYDRKALDLNDVNVKQKIFELFGETGLFAQFNEDATRARLEEQMMEQGKPPAFMPEIEDLQVHYSIHSQRIKSIEFESLPRERQR</sequence>
<name>A0A0F9M3U3_9ZZZZ</name>